<dbReference type="EMBL" id="CP144754">
    <property type="protein sequence ID" value="WVZ98754.1"/>
    <property type="molecule type" value="Genomic_DNA"/>
</dbReference>
<feature type="transmembrane region" description="Helical" evidence="1">
    <location>
        <begin position="48"/>
        <end position="68"/>
    </location>
</feature>
<sequence>MIMTLLRCSYFFLFVSSSTLLYIYVLAMSALCIKFLMDEGYPTVWKAFKHYPASLGLLIYCFIALTTYENFRYRSDSRPNIYNQGCLNNFLEVFCSKTKPSKHKIWVYEQEEVQPPTVFGREFEEPVGALVVPGQKLKMVLKLVAIFRRFLSGAIMWSLM</sequence>
<evidence type="ECO:0000313" key="3">
    <source>
        <dbReference type="Proteomes" id="UP001341281"/>
    </source>
</evidence>
<organism evidence="2 3">
    <name type="scientific">Paspalum notatum var. saurae</name>
    <dbReference type="NCBI Taxonomy" id="547442"/>
    <lineage>
        <taxon>Eukaryota</taxon>
        <taxon>Viridiplantae</taxon>
        <taxon>Streptophyta</taxon>
        <taxon>Embryophyta</taxon>
        <taxon>Tracheophyta</taxon>
        <taxon>Spermatophyta</taxon>
        <taxon>Magnoliopsida</taxon>
        <taxon>Liliopsida</taxon>
        <taxon>Poales</taxon>
        <taxon>Poaceae</taxon>
        <taxon>PACMAD clade</taxon>
        <taxon>Panicoideae</taxon>
        <taxon>Andropogonodae</taxon>
        <taxon>Paspaleae</taxon>
        <taxon>Paspalinae</taxon>
        <taxon>Paspalum</taxon>
    </lineage>
</organism>
<proteinExistence type="predicted"/>
<evidence type="ECO:0000256" key="1">
    <source>
        <dbReference type="SAM" id="Phobius"/>
    </source>
</evidence>
<keyword evidence="1" id="KW-1133">Transmembrane helix</keyword>
<accession>A0AAQ3V0R5</accession>
<evidence type="ECO:0000313" key="2">
    <source>
        <dbReference type="EMBL" id="WVZ98754.1"/>
    </source>
</evidence>
<name>A0AAQ3V0R5_PASNO</name>
<keyword evidence="1" id="KW-0812">Transmembrane</keyword>
<reference evidence="2 3" key="1">
    <citation type="submission" date="2024-02" db="EMBL/GenBank/DDBJ databases">
        <title>High-quality chromosome-scale genome assembly of Pensacola bahiagrass (Paspalum notatum Flugge var. saurae).</title>
        <authorList>
            <person name="Vega J.M."/>
            <person name="Podio M."/>
            <person name="Orjuela J."/>
            <person name="Siena L.A."/>
            <person name="Pessino S.C."/>
            <person name="Combes M.C."/>
            <person name="Mariac C."/>
            <person name="Albertini E."/>
            <person name="Pupilli F."/>
            <person name="Ortiz J.P.A."/>
            <person name="Leblanc O."/>
        </authorList>
    </citation>
    <scope>NUCLEOTIDE SEQUENCE [LARGE SCALE GENOMIC DNA]</scope>
    <source>
        <strain evidence="2">R1</strain>
        <tissue evidence="2">Leaf</tissue>
    </source>
</reference>
<feature type="transmembrane region" description="Helical" evidence="1">
    <location>
        <begin position="12"/>
        <end position="36"/>
    </location>
</feature>
<gene>
    <name evidence="2" type="ORF">U9M48_044148</name>
</gene>
<dbReference type="AlphaFoldDB" id="A0AAQ3V0R5"/>
<keyword evidence="3" id="KW-1185">Reference proteome</keyword>
<keyword evidence="1" id="KW-0472">Membrane</keyword>
<protein>
    <submittedName>
        <fullName evidence="2">Uncharacterized protein</fullName>
    </submittedName>
</protein>
<dbReference type="Proteomes" id="UP001341281">
    <property type="component" value="Chromosome 10"/>
</dbReference>